<proteinExistence type="predicted"/>
<evidence type="ECO:0000313" key="1">
    <source>
        <dbReference type="EMBL" id="CAA2990712.1"/>
    </source>
</evidence>
<dbReference type="SUPFAM" id="SSF56281">
    <property type="entry name" value="Metallo-hydrolase/oxidoreductase"/>
    <property type="match status" value="1"/>
</dbReference>
<dbReference type="OrthoDB" id="421671at2759"/>
<organism evidence="1 2">
    <name type="scientific">Olea europaea subsp. europaea</name>
    <dbReference type="NCBI Taxonomy" id="158383"/>
    <lineage>
        <taxon>Eukaryota</taxon>
        <taxon>Viridiplantae</taxon>
        <taxon>Streptophyta</taxon>
        <taxon>Embryophyta</taxon>
        <taxon>Tracheophyta</taxon>
        <taxon>Spermatophyta</taxon>
        <taxon>Magnoliopsida</taxon>
        <taxon>eudicotyledons</taxon>
        <taxon>Gunneridae</taxon>
        <taxon>Pentapetalae</taxon>
        <taxon>asterids</taxon>
        <taxon>lamiids</taxon>
        <taxon>Lamiales</taxon>
        <taxon>Oleaceae</taxon>
        <taxon>Oleeae</taxon>
        <taxon>Olea</taxon>
    </lineage>
</organism>
<dbReference type="InterPro" id="IPR025638">
    <property type="entry name" value="DUF4336"/>
</dbReference>
<evidence type="ECO:0000313" key="2">
    <source>
        <dbReference type="Proteomes" id="UP000594638"/>
    </source>
</evidence>
<dbReference type="AlphaFoldDB" id="A0A8S0SGL1"/>
<comment type="caution">
    <text evidence="1">The sequence shown here is derived from an EMBL/GenBank/DDBJ whole genome shotgun (WGS) entry which is preliminary data.</text>
</comment>
<protein>
    <submittedName>
        <fullName evidence="1">Uncharacterized protein</fullName>
    </submittedName>
</protein>
<dbReference type="PANTHER" id="PTHR33835:SF1">
    <property type="entry name" value="METALLO-BETA-LACTAMASE DOMAIN-CONTAINING PROTEIN"/>
    <property type="match status" value="1"/>
</dbReference>
<accession>A0A8S0SGL1</accession>
<sequence length="246" mass="27027">MSASPPFIREIIPGSIITFSVPFSRGPVPFGGRSTAVKLTSGDVFLAASHPIDAETKATIDKLGPVKYIAALDAEHTMSTKQYIDAYPQARLIGPEPVLKKNSDLPWHGVFGRDAEPLGPELAASKEIQAVYFSGHANSDIAFLHAPTKTLIQADLLFNLPAKEQYQHNPSSAFAFWPLSYFANGMHPDGRAHQTLITMVSKDKENMAEGARKVAAWDFDRIVPCHGDVIETGGKEAWRKVFKRWL</sequence>
<keyword evidence="2" id="KW-1185">Reference proteome</keyword>
<dbReference type="Proteomes" id="UP000594638">
    <property type="component" value="Unassembled WGS sequence"/>
</dbReference>
<dbReference type="InterPro" id="IPR036866">
    <property type="entry name" value="RibonucZ/Hydroxyglut_hydro"/>
</dbReference>
<dbReference type="Gramene" id="OE9A120263T1">
    <property type="protein sequence ID" value="OE9A120263C1"/>
    <property type="gene ID" value="OE9A120263"/>
</dbReference>
<dbReference type="PANTHER" id="PTHR33835">
    <property type="entry name" value="YALI0C07656P"/>
    <property type="match status" value="1"/>
</dbReference>
<reference evidence="1 2" key="1">
    <citation type="submission" date="2019-12" db="EMBL/GenBank/DDBJ databases">
        <authorList>
            <person name="Alioto T."/>
            <person name="Alioto T."/>
            <person name="Gomez Garrido J."/>
        </authorList>
    </citation>
    <scope>NUCLEOTIDE SEQUENCE [LARGE SCALE GENOMIC DNA]</scope>
</reference>
<gene>
    <name evidence="1" type="ORF">OLEA9_A120263</name>
</gene>
<name>A0A8S0SGL1_OLEEU</name>
<dbReference type="EMBL" id="CACTIH010004370">
    <property type="protein sequence ID" value="CAA2990712.1"/>
    <property type="molecule type" value="Genomic_DNA"/>
</dbReference>
<dbReference type="Gene3D" id="3.60.15.10">
    <property type="entry name" value="Ribonuclease Z/Hydroxyacylglutathione hydrolase-like"/>
    <property type="match status" value="1"/>
</dbReference>